<evidence type="ECO:0000313" key="1">
    <source>
        <dbReference type="EMBL" id="TFF78865.1"/>
    </source>
</evidence>
<dbReference type="EMBL" id="QORK01000007">
    <property type="protein sequence ID" value="TFF82617.1"/>
    <property type="molecule type" value="Genomic_DNA"/>
</dbReference>
<dbReference type="Proteomes" id="UP000297720">
    <property type="component" value="Unassembled WGS sequence"/>
</dbReference>
<dbReference type="AlphaFoldDB" id="A0A5F0KDU0"/>
<reference evidence="2 4" key="1">
    <citation type="submission" date="2018-06" db="EMBL/GenBank/DDBJ databases">
        <title>Occurrence of a novel blaKPC-2- and qnrS2- harbouring IncP6 plasmid from Aeromonas taiwanensis isolates recovered from the river sediments.</title>
        <authorList>
            <person name="Zheng B."/>
            <person name="Yu X."/>
            <person name="Xiao Y."/>
        </authorList>
    </citation>
    <scope>NUCLEOTIDE SEQUENCE [LARGE SCALE GENOMIC DNA]</scope>
    <source>
        <strain evidence="1 3">1713</strain>
        <strain evidence="2 4">198</strain>
    </source>
</reference>
<accession>A0A5F0KDU0</accession>
<evidence type="ECO:0000313" key="3">
    <source>
        <dbReference type="Proteomes" id="UP000297720"/>
    </source>
</evidence>
<dbReference type="Proteomes" id="UP000297914">
    <property type="component" value="Unassembled WGS sequence"/>
</dbReference>
<comment type="caution">
    <text evidence="2">The sequence shown here is derived from an EMBL/GenBank/DDBJ whole genome shotgun (WGS) entry which is preliminary data.</text>
</comment>
<name>A0A5F0KDU0_9GAMM</name>
<evidence type="ECO:0000313" key="2">
    <source>
        <dbReference type="EMBL" id="TFF82617.1"/>
    </source>
</evidence>
<evidence type="ECO:0000313" key="4">
    <source>
        <dbReference type="Proteomes" id="UP000297914"/>
    </source>
</evidence>
<sequence>MPILWLRIALLPGWLRDKLEMRQIGMTQQDKLGDQAVSNVGAATASIKTSFDAVTSQLVEMFSQQNGLVIGSFIDKWKSVSGLGDIPV</sequence>
<protein>
    <submittedName>
        <fullName evidence="2">Uncharacterized protein</fullName>
    </submittedName>
</protein>
<dbReference type="EMBL" id="QORL01000007">
    <property type="protein sequence ID" value="TFF78865.1"/>
    <property type="molecule type" value="Genomic_DNA"/>
</dbReference>
<proteinExistence type="predicted"/>
<keyword evidence="3" id="KW-1185">Reference proteome</keyword>
<organism evidence="2 4">
    <name type="scientific">Aeromonas taiwanensis</name>
    <dbReference type="NCBI Taxonomy" id="633417"/>
    <lineage>
        <taxon>Bacteria</taxon>
        <taxon>Pseudomonadati</taxon>
        <taxon>Pseudomonadota</taxon>
        <taxon>Gammaproteobacteria</taxon>
        <taxon>Aeromonadales</taxon>
        <taxon>Aeromonadaceae</taxon>
        <taxon>Aeromonas</taxon>
    </lineage>
</organism>
<gene>
    <name evidence="1" type="ORF">DRM93_05210</name>
    <name evidence="2" type="ORF">DRM94_05210</name>
</gene>